<proteinExistence type="predicted"/>
<protein>
    <submittedName>
        <fullName evidence="2">DUF4376 domain-containing protein</fullName>
    </submittedName>
</protein>
<evidence type="ECO:0000259" key="1">
    <source>
        <dbReference type="Pfam" id="PF14301"/>
    </source>
</evidence>
<name>A0ABY0DIN3_9BRAD</name>
<organism evidence="2 3">
    <name type="scientific">Bradyrhizobium zhanjiangense</name>
    <dbReference type="NCBI Taxonomy" id="1325107"/>
    <lineage>
        <taxon>Bacteria</taxon>
        <taxon>Pseudomonadati</taxon>
        <taxon>Pseudomonadota</taxon>
        <taxon>Alphaproteobacteria</taxon>
        <taxon>Hyphomicrobiales</taxon>
        <taxon>Nitrobacteraceae</taxon>
        <taxon>Bradyrhizobium</taxon>
    </lineage>
</organism>
<keyword evidence="3" id="KW-1185">Reference proteome</keyword>
<comment type="caution">
    <text evidence="2">The sequence shown here is derived from an EMBL/GenBank/DDBJ whole genome shotgun (WGS) entry which is preliminary data.</text>
</comment>
<dbReference type="RefSeq" id="WP_128940525.1">
    <property type="nucleotide sequence ID" value="NZ_RDRA01000011.1"/>
</dbReference>
<dbReference type="InterPro" id="IPR025484">
    <property type="entry name" value="DUF4376"/>
</dbReference>
<dbReference type="EMBL" id="RDRA01000011">
    <property type="protein sequence ID" value="RXG93032.1"/>
    <property type="molecule type" value="Genomic_DNA"/>
</dbReference>
<dbReference type="Pfam" id="PF14301">
    <property type="entry name" value="DUF4376"/>
    <property type="match status" value="1"/>
</dbReference>
<gene>
    <name evidence="2" type="ORF">EAS62_20255</name>
</gene>
<evidence type="ECO:0000313" key="3">
    <source>
        <dbReference type="Proteomes" id="UP000289946"/>
    </source>
</evidence>
<accession>A0ABY0DIN3</accession>
<evidence type="ECO:0000313" key="2">
    <source>
        <dbReference type="EMBL" id="RXG93032.1"/>
    </source>
</evidence>
<reference evidence="2 3" key="1">
    <citation type="submission" date="2018-10" db="EMBL/GenBank/DDBJ databases">
        <title>Bradyrhizobium sp. nov., isolated from effective nodules of peanut in China.</title>
        <authorList>
            <person name="Li Y."/>
        </authorList>
    </citation>
    <scope>NUCLEOTIDE SEQUENCE [LARGE SCALE GENOMIC DNA]</scope>
    <source>
        <strain evidence="2 3">CCBAU 51781</strain>
    </source>
</reference>
<dbReference type="Proteomes" id="UP000289946">
    <property type="component" value="Unassembled WGS sequence"/>
</dbReference>
<sequence length="164" mass="16860">MKSIQMDAETASAAVRALSATEADLVSFDGESLVGPDAIIDSVAALDIAALKKSDLLAYAAARRFAVENGGTTINGLSVSTDRQSQAMLNAAFNMAKENPNFSTMWKGVDGNFTQLTAEQIVAIAQAVGAFVANCFAAEAAVVNGINAGNITTRAQVDSAIVVS</sequence>
<feature type="domain" description="DUF4376" evidence="1">
    <location>
        <begin position="53"/>
        <end position="158"/>
    </location>
</feature>